<feature type="transmembrane region" description="Helical" evidence="1">
    <location>
        <begin position="202"/>
        <end position="218"/>
    </location>
</feature>
<evidence type="ECO:0000259" key="2">
    <source>
        <dbReference type="Pfam" id="PF01970"/>
    </source>
</evidence>
<keyword evidence="1" id="KW-0472">Membrane</keyword>
<proteinExistence type="predicted"/>
<gene>
    <name evidence="3" type="ORF">M3202_19295</name>
</gene>
<feature type="transmembrane region" description="Helical" evidence="1">
    <location>
        <begin position="6"/>
        <end position="29"/>
    </location>
</feature>
<feature type="transmembrane region" description="Helical" evidence="1">
    <location>
        <begin position="254"/>
        <end position="277"/>
    </location>
</feature>
<evidence type="ECO:0000313" key="3">
    <source>
        <dbReference type="EMBL" id="MCM3716193.1"/>
    </source>
</evidence>
<evidence type="ECO:0000313" key="4">
    <source>
        <dbReference type="Proteomes" id="UP001139179"/>
    </source>
</evidence>
<evidence type="ECO:0000256" key="1">
    <source>
        <dbReference type="SAM" id="Phobius"/>
    </source>
</evidence>
<feature type="transmembrane region" description="Helical" evidence="1">
    <location>
        <begin position="59"/>
        <end position="80"/>
    </location>
</feature>
<feature type="transmembrane region" description="Helical" evidence="1">
    <location>
        <begin position="107"/>
        <end position="130"/>
    </location>
</feature>
<comment type="caution">
    <text evidence="3">The sequence shown here is derived from an EMBL/GenBank/DDBJ whole genome shotgun (WGS) entry which is preliminary data.</text>
</comment>
<feature type="transmembrane region" description="Helical" evidence="1">
    <location>
        <begin position="312"/>
        <end position="339"/>
    </location>
</feature>
<keyword evidence="4" id="KW-1185">Reference proteome</keyword>
<name>A0A9X2DTN7_9BACI</name>
<feature type="transmembrane region" description="Helical" evidence="1">
    <location>
        <begin position="36"/>
        <end position="53"/>
    </location>
</feature>
<feature type="transmembrane region" description="Helical" evidence="1">
    <location>
        <begin position="411"/>
        <end position="439"/>
    </location>
</feature>
<dbReference type="Proteomes" id="UP001139179">
    <property type="component" value="Unassembled WGS sequence"/>
</dbReference>
<accession>A0A9X2DTN7</accession>
<dbReference type="EMBL" id="JAMBOL010000031">
    <property type="protein sequence ID" value="MCM3716193.1"/>
    <property type="molecule type" value="Genomic_DNA"/>
</dbReference>
<dbReference type="RefSeq" id="WP_251224864.1">
    <property type="nucleotide sequence ID" value="NZ_JAMBOL010000031.1"/>
</dbReference>
<dbReference type="PANTHER" id="PTHR35342:SF5">
    <property type="entry name" value="TRICARBOXYLIC TRANSPORT PROTEIN"/>
    <property type="match status" value="1"/>
</dbReference>
<protein>
    <submittedName>
        <fullName evidence="3">Tripartite tricarboxylate transporter permease</fullName>
    </submittedName>
</protein>
<dbReference type="AlphaFoldDB" id="A0A9X2DTN7"/>
<feature type="transmembrane region" description="Helical" evidence="1">
    <location>
        <begin position="384"/>
        <end position="404"/>
    </location>
</feature>
<feature type="transmembrane region" description="Helical" evidence="1">
    <location>
        <begin position="459"/>
        <end position="484"/>
    </location>
</feature>
<feature type="domain" description="DUF112" evidence="2">
    <location>
        <begin position="19"/>
        <end position="436"/>
    </location>
</feature>
<dbReference type="PANTHER" id="PTHR35342">
    <property type="entry name" value="TRICARBOXYLIC TRANSPORT PROTEIN"/>
    <property type="match status" value="1"/>
</dbReference>
<feature type="transmembrane region" description="Helical" evidence="1">
    <location>
        <begin position="136"/>
        <end position="157"/>
    </location>
</feature>
<keyword evidence="1" id="KW-1133">Transmembrane helix</keyword>
<dbReference type="Pfam" id="PF01970">
    <property type="entry name" value="TctA"/>
    <property type="match status" value="1"/>
</dbReference>
<dbReference type="InterPro" id="IPR002823">
    <property type="entry name" value="DUF112_TM"/>
</dbReference>
<keyword evidence="1" id="KW-0812">Transmembrane</keyword>
<sequence>MIEGLLAGISSVIVPIHFFALFLGVFLGFIGGATPGISGTMLVIILIPITYGMSPSAAFLMLTAIYASSVFSGSISAILFRTPGTPEAVCTVFDGYPMAKRGEAGKALGIAIFSSAAGGLIGTIFLITLTPVLAKVALTFSSAEYFAIALLGLTVVASLSNGKLLLGALGVLFGLFIATVGIDPMSGVSRFNFDSVQLNGGIPFIPILIGLFAMSEIIRKSQEDHAIKHKIKNVSSKLPDLALMRTIAGTIGRSSLIGTFVGILPGAGATTAAMLSYSESVRWSKTPEKFGTGIAEGIAAPESGNNAGAMGAIVPLLALGIPGSATTAVILGAFILHGIQPGPMLIVQQAELVYTIFVGMLVAILFILILAKPFISIFAQTMKVPYTIMGPIIILFCIIGTFAVRNSIFDIWVMLVFGVVGYFLEKIKFPVAPIVLGVVLGPLAEEEFRRAVQMAGGDFMVFLTRPISGTLIVIAVILLLLPLIKKLFKLLSSSNKGGSVGA</sequence>
<reference evidence="3" key="1">
    <citation type="submission" date="2022-05" db="EMBL/GenBank/DDBJ databases">
        <title>Comparative Genomics of Spacecraft Associated Microbes.</title>
        <authorList>
            <person name="Tran M.T."/>
            <person name="Wright A."/>
            <person name="Seuylemezian A."/>
            <person name="Eisen J."/>
            <person name="Coil D."/>
        </authorList>
    </citation>
    <scope>NUCLEOTIDE SEQUENCE</scope>
    <source>
        <strain evidence="3">214.1.1</strain>
    </source>
</reference>
<feature type="transmembrane region" description="Helical" evidence="1">
    <location>
        <begin position="164"/>
        <end position="182"/>
    </location>
</feature>
<organism evidence="3 4">
    <name type="scientific">Halalkalibacter oceani</name>
    <dbReference type="NCBI Taxonomy" id="1653776"/>
    <lineage>
        <taxon>Bacteria</taxon>
        <taxon>Bacillati</taxon>
        <taxon>Bacillota</taxon>
        <taxon>Bacilli</taxon>
        <taxon>Bacillales</taxon>
        <taxon>Bacillaceae</taxon>
        <taxon>Halalkalibacter</taxon>
    </lineage>
</organism>
<feature type="transmembrane region" description="Helical" evidence="1">
    <location>
        <begin position="351"/>
        <end position="378"/>
    </location>
</feature>